<sequence length="183" mass="20253">MRNHGVEAAGWEANLEKYVSTLKEYDYMVQRARESRDPFFATGEYLIDNLVLKRCLPPELLSQPLRKVNSVWEWETEGAKQLTIVGTRGANLSKTWVFNFRRRAVIAAVGGMFLVGPMWLMVLRSELITQLVATTVFVTGFGLLMAAFLDKDEAVLASTAAYAAVLVVFVGTSIGNDSGGVTR</sequence>
<dbReference type="AlphaFoldDB" id="A0AAN6TGD4"/>
<feature type="transmembrane region" description="Helical" evidence="1">
    <location>
        <begin position="104"/>
        <end position="122"/>
    </location>
</feature>
<evidence type="ECO:0000313" key="4">
    <source>
        <dbReference type="Proteomes" id="UP001302812"/>
    </source>
</evidence>
<keyword evidence="1" id="KW-0812">Transmembrane</keyword>
<keyword evidence="1" id="KW-0472">Membrane</keyword>
<dbReference type="Pfam" id="PF20237">
    <property type="entry name" value="DUF6594"/>
    <property type="match status" value="1"/>
</dbReference>
<evidence type="ECO:0000313" key="3">
    <source>
        <dbReference type="EMBL" id="KAK4113982.1"/>
    </source>
</evidence>
<feature type="transmembrane region" description="Helical" evidence="1">
    <location>
        <begin position="155"/>
        <end position="174"/>
    </location>
</feature>
<keyword evidence="4" id="KW-1185">Reference proteome</keyword>
<dbReference type="Proteomes" id="UP001302812">
    <property type="component" value="Unassembled WGS sequence"/>
</dbReference>
<accession>A0AAN6TGD4</accession>
<comment type="caution">
    <text evidence="3">The sequence shown here is derived from an EMBL/GenBank/DDBJ whole genome shotgun (WGS) entry which is preliminary data.</text>
</comment>
<feature type="domain" description="DUF6594" evidence="2">
    <location>
        <begin position="62"/>
        <end position="167"/>
    </location>
</feature>
<reference evidence="3" key="2">
    <citation type="submission" date="2023-05" db="EMBL/GenBank/DDBJ databases">
        <authorList>
            <consortium name="Lawrence Berkeley National Laboratory"/>
            <person name="Steindorff A."/>
            <person name="Hensen N."/>
            <person name="Bonometti L."/>
            <person name="Westerberg I."/>
            <person name="Brannstrom I.O."/>
            <person name="Guillou S."/>
            <person name="Cros-Aarteil S."/>
            <person name="Calhoun S."/>
            <person name="Haridas S."/>
            <person name="Kuo A."/>
            <person name="Mondo S."/>
            <person name="Pangilinan J."/>
            <person name="Riley R."/>
            <person name="Labutti K."/>
            <person name="Andreopoulos B."/>
            <person name="Lipzen A."/>
            <person name="Chen C."/>
            <person name="Yanf M."/>
            <person name="Daum C."/>
            <person name="Ng V."/>
            <person name="Clum A."/>
            <person name="Ohm R."/>
            <person name="Martin F."/>
            <person name="Silar P."/>
            <person name="Natvig D."/>
            <person name="Lalanne C."/>
            <person name="Gautier V."/>
            <person name="Ament-Velasquez S.L."/>
            <person name="Kruys A."/>
            <person name="Hutchinson M.I."/>
            <person name="Powell A.J."/>
            <person name="Barry K."/>
            <person name="Miller A.N."/>
            <person name="Grigoriev I.V."/>
            <person name="Debuchy R."/>
            <person name="Gladieux P."/>
            <person name="Thoren M.H."/>
            <person name="Johannesson H."/>
        </authorList>
    </citation>
    <scope>NUCLEOTIDE SEQUENCE</scope>
    <source>
        <strain evidence="3">CBS 508.74</strain>
    </source>
</reference>
<keyword evidence="1" id="KW-1133">Transmembrane helix</keyword>
<evidence type="ECO:0000259" key="2">
    <source>
        <dbReference type="Pfam" id="PF20237"/>
    </source>
</evidence>
<protein>
    <recommendedName>
        <fullName evidence="2">DUF6594 domain-containing protein</fullName>
    </recommendedName>
</protein>
<feature type="transmembrane region" description="Helical" evidence="1">
    <location>
        <begin position="128"/>
        <end position="148"/>
    </location>
</feature>
<gene>
    <name evidence="3" type="ORF">N656DRAFT_836261</name>
</gene>
<dbReference type="InterPro" id="IPR046529">
    <property type="entry name" value="DUF6594"/>
</dbReference>
<dbReference type="EMBL" id="MU853338">
    <property type="protein sequence ID" value="KAK4113982.1"/>
    <property type="molecule type" value="Genomic_DNA"/>
</dbReference>
<organism evidence="3 4">
    <name type="scientific">Canariomyces notabilis</name>
    <dbReference type="NCBI Taxonomy" id="2074819"/>
    <lineage>
        <taxon>Eukaryota</taxon>
        <taxon>Fungi</taxon>
        <taxon>Dikarya</taxon>
        <taxon>Ascomycota</taxon>
        <taxon>Pezizomycotina</taxon>
        <taxon>Sordariomycetes</taxon>
        <taxon>Sordariomycetidae</taxon>
        <taxon>Sordariales</taxon>
        <taxon>Chaetomiaceae</taxon>
        <taxon>Canariomyces</taxon>
    </lineage>
</organism>
<name>A0AAN6TGD4_9PEZI</name>
<reference evidence="3" key="1">
    <citation type="journal article" date="2023" name="Mol. Phylogenet. Evol.">
        <title>Genome-scale phylogeny and comparative genomics of the fungal order Sordariales.</title>
        <authorList>
            <person name="Hensen N."/>
            <person name="Bonometti L."/>
            <person name="Westerberg I."/>
            <person name="Brannstrom I.O."/>
            <person name="Guillou S."/>
            <person name="Cros-Aarteil S."/>
            <person name="Calhoun S."/>
            <person name="Haridas S."/>
            <person name="Kuo A."/>
            <person name="Mondo S."/>
            <person name="Pangilinan J."/>
            <person name="Riley R."/>
            <person name="LaButti K."/>
            <person name="Andreopoulos B."/>
            <person name="Lipzen A."/>
            <person name="Chen C."/>
            <person name="Yan M."/>
            <person name="Daum C."/>
            <person name="Ng V."/>
            <person name="Clum A."/>
            <person name="Steindorff A."/>
            <person name="Ohm R.A."/>
            <person name="Martin F."/>
            <person name="Silar P."/>
            <person name="Natvig D.O."/>
            <person name="Lalanne C."/>
            <person name="Gautier V."/>
            <person name="Ament-Velasquez S.L."/>
            <person name="Kruys A."/>
            <person name="Hutchinson M.I."/>
            <person name="Powell A.J."/>
            <person name="Barry K."/>
            <person name="Miller A.N."/>
            <person name="Grigoriev I.V."/>
            <person name="Debuchy R."/>
            <person name="Gladieux P."/>
            <person name="Hiltunen Thoren M."/>
            <person name="Johannesson H."/>
        </authorList>
    </citation>
    <scope>NUCLEOTIDE SEQUENCE</scope>
    <source>
        <strain evidence="3">CBS 508.74</strain>
    </source>
</reference>
<proteinExistence type="predicted"/>
<evidence type="ECO:0000256" key="1">
    <source>
        <dbReference type="SAM" id="Phobius"/>
    </source>
</evidence>
<dbReference type="RefSeq" id="XP_064671552.1">
    <property type="nucleotide sequence ID" value="XM_064818774.1"/>
</dbReference>
<dbReference type="GeneID" id="89942900"/>